<dbReference type="SUPFAM" id="SSF56300">
    <property type="entry name" value="Metallo-dependent phosphatases"/>
    <property type="match status" value="1"/>
</dbReference>
<protein>
    <submittedName>
        <fullName evidence="2">Putative serine/threonine protein phosphatase 1</fullName>
    </submittedName>
</protein>
<dbReference type="InterPro" id="IPR004843">
    <property type="entry name" value="Calcineurin-like_PHP"/>
</dbReference>
<sequence length="205" mass="23078">MTQVLVWSDLHLDHPNAYKWRPWLGKSMKEHDEAILELLSQSIKSKNTSFELLGDVIVGRQGIAALHKVLQFKGVRIPCFLRIGNHDAEREGITVSELSSVFTDITLQRKKSGYLYSHVPCHPLELRGNISVHGHVHDASIPDSRYINVSVELLPKGPINVEAIKAGEHVTWNKCVDLNTGIITLDRSIKDQAKNRGYTNDTLRT</sequence>
<dbReference type="Proteomes" id="UP000240663">
    <property type="component" value="Segment"/>
</dbReference>
<dbReference type="InterPro" id="IPR029052">
    <property type="entry name" value="Metallo-depent_PP-like"/>
</dbReference>
<dbReference type="Gene3D" id="3.60.21.10">
    <property type="match status" value="1"/>
</dbReference>
<evidence type="ECO:0000259" key="1">
    <source>
        <dbReference type="Pfam" id="PF00149"/>
    </source>
</evidence>
<name>A0A2D2W6T2_9CAUD</name>
<proteinExistence type="predicted"/>
<evidence type="ECO:0000313" key="3">
    <source>
        <dbReference type="Proteomes" id="UP000240663"/>
    </source>
</evidence>
<accession>A0A2D2W6T2</accession>
<keyword evidence="3" id="KW-1185">Reference proteome</keyword>
<evidence type="ECO:0000313" key="2">
    <source>
        <dbReference type="EMBL" id="ATS94006.1"/>
    </source>
</evidence>
<dbReference type="GO" id="GO:0016787">
    <property type="term" value="F:hydrolase activity"/>
    <property type="evidence" value="ECO:0007669"/>
    <property type="project" value="InterPro"/>
</dbReference>
<reference evidence="2 3" key="1">
    <citation type="submission" date="2017-09" db="EMBL/GenBank/DDBJ databases">
        <title>Complete genome sequence of bacteriophage (DU_PP_V) infecting Pectobacterium spp.</title>
        <authorList>
            <person name="Park T.-H."/>
        </authorList>
    </citation>
    <scope>NUCLEOTIDE SEQUENCE [LARGE SCALE GENOMIC DNA]</scope>
</reference>
<organism evidence="2 3">
    <name type="scientific">Pectobacterium phage DU_PP_V</name>
    <dbReference type="NCBI Taxonomy" id="2041492"/>
    <lineage>
        <taxon>Viruses</taxon>
        <taxon>Duplodnaviria</taxon>
        <taxon>Heunggongvirae</taxon>
        <taxon>Uroviricota</taxon>
        <taxon>Caudoviricetes</taxon>
        <taxon>Demerecviridae</taxon>
        <taxon>Mccorquodalevirinae</taxon>
        <taxon>Hongcheonvirus</taxon>
        <taxon>Hongcheonvirus DUPPV</taxon>
    </lineage>
</organism>
<dbReference type="Pfam" id="PF00149">
    <property type="entry name" value="Metallophos"/>
    <property type="match status" value="1"/>
</dbReference>
<gene>
    <name evidence="2" type="ORF">P13BB106kb_p022</name>
</gene>
<dbReference type="EMBL" id="MF979564">
    <property type="protein sequence ID" value="ATS94006.1"/>
    <property type="molecule type" value="Genomic_DNA"/>
</dbReference>
<feature type="domain" description="Calcineurin-like phosphoesterase" evidence="1">
    <location>
        <begin position="4"/>
        <end position="123"/>
    </location>
</feature>